<evidence type="ECO:0000313" key="4">
    <source>
        <dbReference type="EMBL" id="MDI4649575.1"/>
    </source>
</evidence>
<comment type="caution">
    <text evidence="4">The sequence shown here is derived from an EMBL/GenBank/DDBJ whole genome shotgun (WGS) entry which is preliminary data.</text>
</comment>
<dbReference type="EMBL" id="JAGRPV010000001">
    <property type="protein sequence ID" value="MDI4649575.1"/>
    <property type="molecule type" value="Genomic_DNA"/>
</dbReference>
<accession>A0ABT6TRV8</accession>
<protein>
    <submittedName>
        <fullName evidence="4">TetR family transcriptional regulator</fullName>
    </submittedName>
</protein>
<dbReference type="InterPro" id="IPR009057">
    <property type="entry name" value="Homeodomain-like_sf"/>
</dbReference>
<name>A0ABT6TRV8_9BACL</name>
<proteinExistence type="predicted"/>
<dbReference type="PANTHER" id="PTHR43479:SF7">
    <property type="entry name" value="TETR-FAMILY TRANSCRIPTIONAL REGULATOR"/>
    <property type="match status" value="1"/>
</dbReference>
<gene>
    <name evidence="4" type="ORF">KB449_31895</name>
</gene>
<keyword evidence="5" id="KW-1185">Reference proteome</keyword>
<evidence type="ECO:0000259" key="3">
    <source>
        <dbReference type="PROSITE" id="PS50977"/>
    </source>
</evidence>
<dbReference type="InterPro" id="IPR050624">
    <property type="entry name" value="HTH-type_Tx_Regulator"/>
</dbReference>
<evidence type="ECO:0000313" key="5">
    <source>
        <dbReference type="Proteomes" id="UP001161691"/>
    </source>
</evidence>
<feature type="domain" description="HTH tetR-type" evidence="3">
    <location>
        <begin position="11"/>
        <end position="72"/>
    </location>
</feature>
<evidence type="ECO:0000256" key="2">
    <source>
        <dbReference type="PROSITE-ProRule" id="PRU00335"/>
    </source>
</evidence>
<dbReference type="Gene3D" id="1.10.357.10">
    <property type="entry name" value="Tetracycline Repressor, domain 2"/>
    <property type="match status" value="1"/>
</dbReference>
<dbReference type="SUPFAM" id="SSF46689">
    <property type="entry name" value="Homeodomain-like"/>
    <property type="match status" value="1"/>
</dbReference>
<feature type="DNA-binding region" description="H-T-H motif" evidence="2">
    <location>
        <begin position="35"/>
        <end position="54"/>
    </location>
</feature>
<dbReference type="RefSeq" id="WP_282912195.1">
    <property type="nucleotide sequence ID" value="NZ_JAGRPV010000001.1"/>
</dbReference>
<dbReference type="PANTHER" id="PTHR43479">
    <property type="entry name" value="ACREF/ENVCD OPERON REPRESSOR-RELATED"/>
    <property type="match status" value="1"/>
</dbReference>
<dbReference type="Proteomes" id="UP001161691">
    <property type="component" value="Unassembled WGS sequence"/>
</dbReference>
<dbReference type="PROSITE" id="PS50977">
    <property type="entry name" value="HTH_TETR_2"/>
    <property type="match status" value="1"/>
</dbReference>
<organism evidence="4 5">
    <name type="scientific">Cohnella hashimotonis</name>
    <dbReference type="NCBI Taxonomy" id="2826895"/>
    <lineage>
        <taxon>Bacteria</taxon>
        <taxon>Bacillati</taxon>
        <taxon>Bacillota</taxon>
        <taxon>Bacilli</taxon>
        <taxon>Bacillales</taxon>
        <taxon>Paenibacillaceae</taxon>
        <taxon>Cohnella</taxon>
    </lineage>
</organism>
<evidence type="ECO:0000256" key="1">
    <source>
        <dbReference type="ARBA" id="ARBA00023125"/>
    </source>
</evidence>
<dbReference type="Pfam" id="PF00440">
    <property type="entry name" value="TetR_N"/>
    <property type="match status" value="1"/>
</dbReference>
<keyword evidence="1 2" id="KW-0238">DNA-binding</keyword>
<reference evidence="4" key="1">
    <citation type="submission" date="2023-04" db="EMBL/GenBank/DDBJ databases">
        <title>Comparative genomic analysis of Cohnella hashimotonis sp. nov., isolated from the International Space Station.</title>
        <authorList>
            <person name="Venkateswaran K."/>
            <person name="Simpson A."/>
        </authorList>
    </citation>
    <scope>NUCLEOTIDE SEQUENCE</scope>
    <source>
        <strain evidence="4">F6_2S_P_1</strain>
    </source>
</reference>
<dbReference type="InterPro" id="IPR001647">
    <property type="entry name" value="HTH_TetR"/>
</dbReference>
<sequence length="194" mass="22287">MPVNLDDPRVKRTRQLMLQSFMDLVEQKKNIYSISVRDIAAHATVNRATFYAHFEDKYAFLTCWMSDKFRKVAEMRLPAYALTGMDDLQTLIHVTFEFMARLRQYTSPGDVQFEPMFEIAIQKEIESLLLRWLCEREGSQAPVAEGMIKTTAEVISWGIFGSAMQWSRHPEQRTSEAMTRDVLAVATAVLAPIS</sequence>